<feature type="non-terminal residue" evidence="1">
    <location>
        <position position="145"/>
    </location>
</feature>
<keyword evidence="2" id="KW-1185">Reference proteome</keyword>
<proteinExistence type="predicted"/>
<dbReference type="InterPro" id="IPR009678">
    <property type="entry name" value="Phage_tail_completion_R"/>
</dbReference>
<dbReference type="RefSeq" id="WP_281046537.1">
    <property type="nucleotide sequence ID" value="NZ_JARYGZ010000007.1"/>
</dbReference>
<dbReference type="Proteomes" id="UP001160625">
    <property type="component" value="Unassembled WGS sequence"/>
</dbReference>
<protein>
    <submittedName>
        <fullName evidence="1">Phage tail protein</fullName>
    </submittedName>
</protein>
<sequence length="145" mass="15813">MKKVDALRALLLKAVPGLAAKPENLSLFVDKGRLGAIRTQTLSFEYRYTATIVVQDYAGDVDAIFVPLLAWVATNQPDQLRRADGEPFGYQIELLDGESCDVEIQLDLTERVIVKQGDAGWSVTHLDDAPMLDTFPGVTPAPALA</sequence>
<evidence type="ECO:0000313" key="1">
    <source>
        <dbReference type="EMBL" id="MDH7641193.1"/>
    </source>
</evidence>
<accession>A0ABT6N7W5</accession>
<dbReference type="Pfam" id="PF06891">
    <property type="entry name" value="P2_Phage_GpR"/>
    <property type="match status" value="1"/>
</dbReference>
<evidence type="ECO:0000313" key="2">
    <source>
        <dbReference type="Proteomes" id="UP001160625"/>
    </source>
</evidence>
<gene>
    <name evidence="1" type="ORF">QGN17_20830</name>
</gene>
<comment type="caution">
    <text evidence="1">The sequence shown here is derived from an EMBL/GenBank/DDBJ whole genome shotgun (WGS) entry which is preliminary data.</text>
</comment>
<organism evidence="1 2">
    <name type="scientific">Sphingomonas oryzagri</name>
    <dbReference type="NCBI Taxonomy" id="3042314"/>
    <lineage>
        <taxon>Bacteria</taxon>
        <taxon>Pseudomonadati</taxon>
        <taxon>Pseudomonadota</taxon>
        <taxon>Alphaproteobacteria</taxon>
        <taxon>Sphingomonadales</taxon>
        <taxon>Sphingomonadaceae</taxon>
        <taxon>Sphingomonas</taxon>
    </lineage>
</organism>
<reference evidence="1" key="1">
    <citation type="submission" date="2023-04" db="EMBL/GenBank/DDBJ databases">
        <title>Sphingomonas sp. MAHUQ-71 isolated from rice field.</title>
        <authorList>
            <person name="Huq M.A."/>
        </authorList>
    </citation>
    <scope>NUCLEOTIDE SEQUENCE</scope>
    <source>
        <strain evidence="1">MAHUQ-71</strain>
    </source>
</reference>
<dbReference type="EMBL" id="JARYGZ010000007">
    <property type="protein sequence ID" value="MDH7641193.1"/>
    <property type="molecule type" value="Genomic_DNA"/>
</dbReference>
<name>A0ABT6N7W5_9SPHN</name>